<dbReference type="CDD" id="cd22160">
    <property type="entry name" value="F-box_AtFBL13-like"/>
    <property type="match status" value="1"/>
</dbReference>
<dbReference type="InterPro" id="IPR036047">
    <property type="entry name" value="F-box-like_dom_sf"/>
</dbReference>
<dbReference type="PROSITE" id="PS50181">
    <property type="entry name" value="FBOX"/>
    <property type="match status" value="1"/>
</dbReference>
<dbReference type="Pfam" id="PF00646">
    <property type="entry name" value="F-box"/>
    <property type="match status" value="1"/>
</dbReference>
<evidence type="ECO:0000313" key="3">
    <source>
        <dbReference type="EMBL" id="CAI9110672.1"/>
    </source>
</evidence>
<evidence type="ECO:0000313" key="4">
    <source>
        <dbReference type="Proteomes" id="UP001161247"/>
    </source>
</evidence>
<dbReference type="Proteomes" id="UP001161247">
    <property type="component" value="Chromosome 6"/>
</dbReference>
<dbReference type="AlphaFoldDB" id="A0AAV1DTQ3"/>
<dbReference type="InterPro" id="IPR001810">
    <property type="entry name" value="F-box_dom"/>
</dbReference>
<protein>
    <submittedName>
        <fullName evidence="3">OLC1v1010738C1</fullName>
    </submittedName>
</protein>
<dbReference type="PANTHER" id="PTHR31293">
    <property type="entry name" value="RNI-LIKE SUPERFAMILY PROTEIN"/>
    <property type="match status" value="1"/>
</dbReference>
<dbReference type="Gene3D" id="1.20.1280.50">
    <property type="match status" value="1"/>
</dbReference>
<proteinExistence type="predicted"/>
<feature type="compositionally biased region" description="Basic and acidic residues" evidence="1">
    <location>
        <begin position="1"/>
        <end position="13"/>
    </location>
</feature>
<keyword evidence="4" id="KW-1185">Reference proteome</keyword>
<evidence type="ECO:0000256" key="1">
    <source>
        <dbReference type="SAM" id="MobiDB-lite"/>
    </source>
</evidence>
<dbReference type="Pfam" id="PF24758">
    <property type="entry name" value="LRR_At5g56370"/>
    <property type="match status" value="1"/>
</dbReference>
<dbReference type="Pfam" id="PF08387">
    <property type="entry name" value="FBD"/>
    <property type="match status" value="1"/>
</dbReference>
<dbReference type="Gene3D" id="3.80.10.10">
    <property type="entry name" value="Ribonuclease Inhibitor"/>
    <property type="match status" value="1"/>
</dbReference>
<dbReference type="InterPro" id="IPR006566">
    <property type="entry name" value="FBD"/>
</dbReference>
<dbReference type="PANTHER" id="PTHR31293:SF12">
    <property type="entry name" value="RNI-LIKE SUPERFAMILY PROTEIN"/>
    <property type="match status" value="1"/>
</dbReference>
<organism evidence="3 4">
    <name type="scientific">Oldenlandia corymbosa var. corymbosa</name>
    <dbReference type="NCBI Taxonomy" id="529605"/>
    <lineage>
        <taxon>Eukaryota</taxon>
        <taxon>Viridiplantae</taxon>
        <taxon>Streptophyta</taxon>
        <taxon>Embryophyta</taxon>
        <taxon>Tracheophyta</taxon>
        <taxon>Spermatophyta</taxon>
        <taxon>Magnoliopsida</taxon>
        <taxon>eudicotyledons</taxon>
        <taxon>Gunneridae</taxon>
        <taxon>Pentapetalae</taxon>
        <taxon>asterids</taxon>
        <taxon>lamiids</taxon>
        <taxon>Gentianales</taxon>
        <taxon>Rubiaceae</taxon>
        <taxon>Rubioideae</taxon>
        <taxon>Spermacoceae</taxon>
        <taxon>Hedyotis-Oldenlandia complex</taxon>
        <taxon>Oldenlandia</taxon>
    </lineage>
</organism>
<feature type="domain" description="F-box" evidence="2">
    <location>
        <begin position="25"/>
        <end position="61"/>
    </location>
</feature>
<reference evidence="3" key="1">
    <citation type="submission" date="2023-03" db="EMBL/GenBank/DDBJ databases">
        <authorList>
            <person name="Julca I."/>
        </authorList>
    </citation>
    <scope>NUCLEOTIDE SEQUENCE</scope>
</reference>
<dbReference type="SUPFAM" id="SSF52047">
    <property type="entry name" value="RNI-like"/>
    <property type="match status" value="1"/>
</dbReference>
<dbReference type="SUPFAM" id="SSF81383">
    <property type="entry name" value="F-box domain"/>
    <property type="match status" value="1"/>
</dbReference>
<feature type="region of interest" description="Disordered" evidence="1">
    <location>
        <begin position="1"/>
        <end position="25"/>
    </location>
</feature>
<dbReference type="InterPro" id="IPR053781">
    <property type="entry name" value="F-box_AtFBL13-like"/>
</dbReference>
<name>A0AAV1DTQ3_OLDCO</name>
<dbReference type="SMART" id="SM00579">
    <property type="entry name" value="FBD"/>
    <property type="match status" value="1"/>
</dbReference>
<dbReference type="InterPro" id="IPR055294">
    <property type="entry name" value="FBL60-like"/>
</dbReference>
<evidence type="ECO:0000259" key="2">
    <source>
        <dbReference type="PROSITE" id="PS50181"/>
    </source>
</evidence>
<dbReference type="InterPro" id="IPR055411">
    <property type="entry name" value="LRR_FXL15/At3g58940/PEG3-like"/>
</dbReference>
<dbReference type="InterPro" id="IPR032675">
    <property type="entry name" value="LRR_dom_sf"/>
</dbReference>
<gene>
    <name evidence="3" type="ORF">OLC1_LOCUS18270</name>
</gene>
<sequence length="480" mass="54717">MGESTGERERLEKPTVSVTKQGSGDDRISNLPDDLLFHILSYLPTKHAVGTSILSSRWNNLFPFVPDLKLDFDDSLLLPRPDQEHNQENVASESKPDELANSFRDFVSGVLNRLEQCNARIREFNLICREKYDDDCIVSWLRAAARLRVQDVRLYVSIKNSVKLLSSLDGCITLETLHVGKGFDLPASDLPDVKYPNLKTLVLYQVKVLDVMDKLFDGCPVLEKLGMFGCNCWIDTIGFIIPTLKHLVLEKSLTDEQFAWHIDTPKLEYLYYSGIPLEEFDYIGNFDCIHELSLHVLWKLVNGELREPEYDDLHNIAVLINGCSEVQSLYFGNLTMEVLHRLSLPLPKFGNLQSLRLQVKKMGAWNTFGRLLEAAPNLETLIIERSDMFDGGYERFFSSLEGVPRCLSSSMKKIVIAEFKGLEDEIKLIEYLLRNGKVLQEVIFNCNFNFSADNDSVSRRLSLALTSTACKIRYPKINMV</sequence>
<dbReference type="EMBL" id="OX459123">
    <property type="protein sequence ID" value="CAI9110672.1"/>
    <property type="molecule type" value="Genomic_DNA"/>
</dbReference>
<accession>A0AAV1DTQ3</accession>